<keyword evidence="1" id="KW-0479">Metal-binding</keyword>
<dbReference type="PROSITE" id="PS51677">
    <property type="entry name" value="NODB"/>
    <property type="match status" value="1"/>
</dbReference>
<keyword evidence="2" id="KW-0378">Hydrolase</keyword>
<dbReference type="GO" id="GO:0005975">
    <property type="term" value="P:carbohydrate metabolic process"/>
    <property type="evidence" value="ECO:0007669"/>
    <property type="project" value="InterPro"/>
</dbReference>
<keyword evidence="4" id="KW-1185">Reference proteome</keyword>
<evidence type="ECO:0000313" key="3">
    <source>
        <dbReference type="EMBL" id="AKS41620.1"/>
    </source>
</evidence>
<dbReference type="AlphaFoldDB" id="A0A0K0XVC4"/>
<dbReference type="InterPro" id="IPR011330">
    <property type="entry name" value="Glyco_hydro/deAcase_b/a-brl"/>
</dbReference>
<dbReference type="SUPFAM" id="SSF88713">
    <property type="entry name" value="Glycoside hydrolase/deacetylase"/>
    <property type="match status" value="1"/>
</dbReference>
<dbReference type="Pfam" id="PF01522">
    <property type="entry name" value="Polysacc_deac_1"/>
    <property type="match status" value="1"/>
</dbReference>
<dbReference type="KEGG" id="wma:WM2015_1246"/>
<evidence type="ECO:0000256" key="1">
    <source>
        <dbReference type="ARBA" id="ARBA00022723"/>
    </source>
</evidence>
<evidence type="ECO:0000313" key="4">
    <source>
        <dbReference type="Proteomes" id="UP000066624"/>
    </source>
</evidence>
<organism evidence="3 4">
    <name type="scientific">Wenzhouxiangella marina</name>
    <dbReference type="NCBI Taxonomy" id="1579979"/>
    <lineage>
        <taxon>Bacteria</taxon>
        <taxon>Pseudomonadati</taxon>
        <taxon>Pseudomonadota</taxon>
        <taxon>Gammaproteobacteria</taxon>
        <taxon>Chromatiales</taxon>
        <taxon>Wenzhouxiangellaceae</taxon>
        <taxon>Wenzhouxiangella</taxon>
    </lineage>
</organism>
<protein>
    <submittedName>
        <fullName evidence="3">Polysaccharide deacetylase</fullName>
    </submittedName>
</protein>
<dbReference type="OrthoDB" id="115239at2"/>
<dbReference type="InterPro" id="IPR050248">
    <property type="entry name" value="Polysacc_deacetylase_ArnD"/>
</dbReference>
<dbReference type="InterPro" id="IPR002509">
    <property type="entry name" value="NODB_dom"/>
</dbReference>
<dbReference type="RefSeq" id="WP_049725247.1">
    <property type="nucleotide sequence ID" value="NZ_CP012154.1"/>
</dbReference>
<dbReference type="PANTHER" id="PTHR10587:SF133">
    <property type="entry name" value="CHITIN DEACETYLASE 1-RELATED"/>
    <property type="match status" value="1"/>
</dbReference>
<accession>A0A0K0XVC4</accession>
<reference evidence="4" key="1">
    <citation type="submission" date="2015-07" db="EMBL/GenBank/DDBJ databases">
        <authorList>
            <person name="Kim K.M."/>
        </authorList>
    </citation>
    <scope>NUCLEOTIDE SEQUENCE [LARGE SCALE GENOMIC DNA]</scope>
    <source>
        <strain evidence="4">KCTC 42284</strain>
    </source>
</reference>
<dbReference type="PANTHER" id="PTHR10587">
    <property type="entry name" value="GLYCOSYL TRANSFERASE-RELATED"/>
    <property type="match status" value="1"/>
</dbReference>
<dbReference type="GO" id="GO:0046872">
    <property type="term" value="F:metal ion binding"/>
    <property type="evidence" value="ECO:0007669"/>
    <property type="project" value="UniProtKB-KW"/>
</dbReference>
<dbReference type="GO" id="GO:0016020">
    <property type="term" value="C:membrane"/>
    <property type="evidence" value="ECO:0007669"/>
    <property type="project" value="TreeGrafter"/>
</dbReference>
<proteinExistence type="predicted"/>
<dbReference type="Gene3D" id="3.20.20.370">
    <property type="entry name" value="Glycoside hydrolase/deacetylase"/>
    <property type="match status" value="1"/>
</dbReference>
<dbReference type="STRING" id="1579979.WM2015_1246"/>
<dbReference type="CDD" id="cd10960">
    <property type="entry name" value="CE4_NodB_like_1"/>
    <property type="match status" value="1"/>
</dbReference>
<dbReference type="Proteomes" id="UP000066624">
    <property type="component" value="Chromosome"/>
</dbReference>
<evidence type="ECO:0000256" key="2">
    <source>
        <dbReference type="ARBA" id="ARBA00022801"/>
    </source>
</evidence>
<dbReference type="GO" id="GO:0016810">
    <property type="term" value="F:hydrolase activity, acting on carbon-nitrogen (but not peptide) bonds"/>
    <property type="evidence" value="ECO:0007669"/>
    <property type="project" value="InterPro"/>
</dbReference>
<sequence>MRPNASRIRLPLLALILLLSSAQALADASRRAPWTEDSLRPSLAVTIDDLPVGPPSRHDLDQQTRITERLLAVLRARAVPAIGFVNEARLEREGELDPERVALLRRWLDAGMALGNHGYEHLSLHRVEPEIWIEDALRGDIVTRRLLAERGMTPVWFRHPYLHVGRSAEIQRMTAQALAERGYRIAPVTVDNGEWVYADAYARAWNANDRESMERIGRDYLRYMLEMVVFYENQSLAIVGEPIPQTLLIHANALNADYLGPLLDALSERGYRFVDLEQATKHPAYQRPIHGYTGPGGITWLHRWALTAGVDASVFRGEPEVPDWVDALRHASSVDGAN</sequence>
<gene>
    <name evidence="3" type="ORF">WM2015_1246</name>
</gene>
<name>A0A0K0XVC4_9GAMM</name>
<dbReference type="EMBL" id="CP012154">
    <property type="protein sequence ID" value="AKS41620.1"/>
    <property type="molecule type" value="Genomic_DNA"/>
</dbReference>